<feature type="chain" id="PRO_5035806978" evidence="2">
    <location>
        <begin position="25"/>
        <end position="268"/>
    </location>
</feature>
<dbReference type="Pfam" id="PF14941">
    <property type="entry name" value="OAF_N"/>
    <property type="match status" value="1"/>
</dbReference>
<dbReference type="OrthoDB" id="5947176at2759"/>
<keyword evidence="2" id="KW-0732">Signal</keyword>
<evidence type="ECO:0000313" key="5">
    <source>
        <dbReference type="EMBL" id="CAG2256015.1"/>
    </source>
</evidence>
<evidence type="ECO:0000259" key="4">
    <source>
        <dbReference type="Pfam" id="PF22873"/>
    </source>
</evidence>
<dbReference type="PANTHER" id="PTHR13423:SF2">
    <property type="entry name" value="OUT AT FIRST PROTEIN HOMOLOG"/>
    <property type="match status" value="1"/>
</dbReference>
<evidence type="ECO:0000256" key="1">
    <source>
        <dbReference type="ARBA" id="ARBA00005786"/>
    </source>
</evidence>
<feature type="signal peptide" evidence="2">
    <location>
        <begin position="1"/>
        <end position="24"/>
    </location>
</feature>
<dbReference type="Proteomes" id="UP000683360">
    <property type="component" value="Unassembled WGS sequence"/>
</dbReference>
<dbReference type="InterPro" id="IPR053894">
    <property type="entry name" value="OAF_N"/>
</dbReference>
<proteinExistence type="inferred from homology"/>
<dbReference type="PROSITE" id="PS51257">
    <property type="entry name" value="PROKAR_LIPOPROTEIN"/>
    <property type="match status" value="1"/>
</dbReference>
<feature type="domain" description="Out at first protein BRICHOS-like" evidence="3">
    <location>
        <begin position="25"/>
        <end position="175"/>
    </location>
</feature>
<dbReference type="InterPro" id="IPR026315">
    <property type="entry name" value="Oaf"/>
</dbReference>
<dbReference type="PANTHER" id="PTHR13423">
    <property type="entry name" value="OUT AT FIRST"/>
    <property type="match status" value="1"/>
</dbReference>
<dbReference type="InterPro" id="IPR053897">
    <property type="entry name" value="Oaf_C"/>
</dbReference>
<reference evidence="5" key="1">
    <citation type="submission" date="2021-03" db="EMBL/GenBank/DDBJ databases">
        <authorList>
            <person name="Bekaert M."/>
        </authorList>
    </citation>
    <scope>NUCLEOTIDE SEQUENCE</scope>
</reference>
<feature type="domain" description="Out at first C-terminal" evidence="4">
    <location>
        <begin position="201"/>
        <end position="267"/>
    </location>
</feature>
<comment type="similarity">
    <text evidence="1">Belongs to the OAF family.</text>
</comment>
<sequence>MAKSLSELKQAYILTLFLLSLCSCQLVVNVKDGGGDVTVESFLGNTTSDIVQLQFLNKDGTHVTQFIDFKTETQIFKTYIPWEEEQGFGQSKPQALCFVSRFTKNEFISSDAMSKLRQKNPSAIRTPEEEKTPESHLMDANLILEKSNIISPKIFNFCRDARDTVFTKEIDIKIWSKSLGQDMAAMMSTIKPSYPAKYNNCKDVNDLSKACLCHYHICIGWYPCGLKYCRGKDSTGKYVSYRCGIKTCRRFMSFDFVARQKMFCLWDF</sequence>
<accession>A0A8S3VPU4</accession>
<dbReference type="EMBL" id="CAJPWZ010003290">
    <property type="protein sequence ID" value="CAG2256015.1"/>
    <property type="molecule type" value="Genomic_DNA"/>
</dbReference>
<name>A0A8S3VPU4_MYTED</name>
<comment type="caution">
    <text evidence="5">The sequence shown here is derived from an EMBL/GenBank/DDBJ whole genome shotgun (WGS) entry which is preliminary data.</text>
</comment>
<evidence type="ECO:0000256" key="2">
    <source>
        <dbReference type="SAM" id="SignalP"/>
    </source>
</evidence>
<dbReference type="AlphaFoldDB" id="A0A8S3VPU4"/>
<organism evidence="5 6">
    <name type="scientific">Mytilus edulis</name>
    <name type="common">Blue mussel</name>
    <dbReference type="NCBI Taxonomy" id="6550"/>
    <lineage>
        <taxon>Eukaryota</taxon>
        <taxon>Metazoa</taxon>
        <taxon>Spiralia</taxon>
        <taxon>Lophotrochozoa</taxon>
        <taxon>Mollusca</taxon>
        <taxon>Bivalvia</taxon>
        <taxon>Autobranchia</taxon>
        <taxon>Pteriomorphia</taxon>
        <taxon>Mytilida</taxon>
        <taxon>Mytiloidea</taxon>
        <taxon>Mytilidae</taxon>
        <taxon>Mytilinae</taxon>
        <taxon>Mytilus</taxon>
    </lineage>
</organism>
<protein>
    <submittedName>
        <fullName evidence="5">Out at first protein,Out at first protein homolog</fullName>
    </submittedName>
</protein>
<dbReference type="Pfam" id="PF22873">
    <property type="entry name" value="OAF_C"/>
    <property type="match status" value="1"/>
</dbReference>
<gene>
    <name evidence="5" type="ORF">MEDL_67381</name>
</gene>
<keyword evidence="6" id="KW-1185">Reference proteome</keyword>
<evidence type="ECO:0000313" key="6">
    <source>
        <dbReference type="Proteomes" id="UP000683360"/>
    </source>
</evidence>
<evidence type="ECO:0000259" key="3">
    <source>
        <dbReference type="Pfam" id="PF14941"/>
    </source>
</evidence>